<evidence type="ECO:0000313" key="3">
    <source>
        <dbReference type="WBParaSite" id="sdigi.contig822.g9838.t1"/>
    </source>
</evidence>
<dbReference type="AlphaFoldDB" id="A0A915Q354"/>
<keyword evidence="2" id="KW-1185">Reference proteome</keyword>
<sequence>MKCARSDSEQLGRRTSQTQHQTRRTIKLIPFSGIRTLFAVNSHLICERIRSPRTVKMRLPINSFLYVGTCYRNGVSACVHAVQFHLSEIFLPQLEDHDVLLLLFMQRENKEQVVHLSTGNTHYSANPWEEILDLTEEYKYTVMSS</sequence>
<dbReference type="Proteomes" id="UP000887581">
    <property type="component" value="Unplaced"/>
</dbReference>
<accession>A0A915Q354</accession>
<protein>
    <submittedName>
        <fullName evidence="3">Uncharacterized protein</fullName>
    </submittedName>
</protein>
<feature type="region of interest" description="Disordered" evidence="1">
    <location>
        <begin position="1"/>
        <end position="22"/>
    </location>
</feature>
<feature type="compositionally biased region" description="Basic and acidic residues" evidence="1">
    <location>
        <begin position="1"/>
        <end position="12"/>
    </location>
</feature>
<evidence type="ECO:0000313" key="2">
    <source>
        <dbReference type="Proteomes" id="UP000887581"/>
    </source>
</evidence>
<dbReference type="WBParaSite" id="sdigi.contig822.g9838.t1">
    <property type="protein sequence ID" value="sdigi.contig822.g9838.t1"/>
    <property type="gene ID" value="sdigi.contig822.g9838"/>
</dbReference>
<reference evidence="3" key="1">
    <citation type="submission" date="2022-11" db="UniProtKB">
        <authorList>
            <consortium name="WormBaseParasite"/>
        </authorList>
    </citation>
    <scope>IDENTIFICATION</scope>
</reference>
<evidence type="ECO:0000256" key="1">
    <source>
        <dbReference type="SAM" id="MobiDB-lite"/>
    </source>
</evidence>
<organism evidence="2 3">
    <name type="scientific">Setaria digitata</name>
    <dbReference type="NCBI Taxonomy" id="48799"/>
    <lineage>
        <taxon>Eukaryota</taxon>
        <taxon>Metazoa</taxon>
        <taxon>Ecdysozoa</taxon>
        <taxon>Nematoda</taxon>
        <taxon>Chromadorea</taxon>
        <taxon>Rhabditida</taxon>
        <taxon>Spirurina</taxon>
        <taxon>Spiruromorpha</taxon>
        <taxon>Filarioidea</taxon>
        <taxon>Setariidae</taxon>
        <taxon>Setaria</taxon>
    </lineage>
</organism>
<proteinExistence type="predicted"/>
<name>A0A915Q354_9BILA</name>